<dbReference type="GO" id="GO:0016787">
    <property type="term" value="F:hydrolase activity"/>
    <property type="evidence" value="ECO:0007669"/>
    <property type="project" value="UniProtKB-KW"/>
</dbReference>
<protein>
    <recommendedName>
        <fullName evidence="5">Helicase C-terminal domain-containing protein</fullName>
    </recommendedName>
</protein>
<evidence type="ECO:0000313" key="7">
    <source>
        <dbReference type="Proteomes" id="UP000784294"/>
    </source>
</evidence>
<organism evidence="6 7">
    <name type="scientific">Protopolystoma xenopodis</name>
    <dbReference type="NCBI Taxonomy" id="117903"/>
    <lineage>
        <taxon>Eukaryota</taxon>
        <taxon>Metazoa</taxon>
        <taxon>Spiralia</taxon>
        <taxon>Lophotrochozoa</taxon>
        <taxon>Platyhelminthes</taxon>
        <taxon>Monogenea</taxon>
        <taxon>Polyopisthocotylea</taxon>
        <taxon>Polystomatidea</taxon>
        <taxon>Polystomatidae</taxon>
        <taxon>Protopolystoma</taxon>
    </lineage>
</organism>
<evidence type="ECO:0000313" key="6">
    <source>
        <dbReference type="EMBL" id="VEL17728.1"/>
    </source>
</evidence>
<sequence>MPVESSQSMIRLVGLSATLPNYVDVARFLCVNPQRGLFYFDARFRPVPLGMTFIGVLGTRRQAEANMNLVCYDQVVKQVKNGEQVMVFVHARGDTYRTARWLRDMANQRTEQHSFRPSSSAAYMNAMKRVSRSSDRVLNELASDGFACHHAGMLRADRTLVEHLFAQGHVRVLCCTATLAWGVNLPAHCVIIKGTRVYNAEKADFVDLDILDVLQVLTRHFKTFFILSKLVKQVYFRGVRSRP</sequence>
<keyword evidence="4" id="KW-0067">ATP-binding</keyword>
<dbReference type="Gene3D" id="3.40.50.300">
    <property type="entry name" value="P-loop containing nucleotide triphosphate hydrolases"/>
    <property type="match status" value="2"/>
</dbReference>
<dbReference type="PANTHER" id="PTHR47961">
    <property type="entry name" value="DNA POLYMERASE THETA, PUTATIVE (AFU_ORTHOLOGUE AFUA_1G05260)-RELATED"/>
    <property type="match status" value="1"/>
</dbReference>
<evidence type="ECO:0000256" key="2">
    <source>
        <dbReference type="ARBA" id="ARBA00022801"/>
    </source>
</evidence>
<dbReference type="Proteomes" id="UP000784294">
    <property type="component" value="Unassembled WGS sequence"/>
</dbReference>
<evidence type="ECO:0000256" key="4">
    <source>
        <dbReference type="ARBA" id="ARBA00022840"/>
    </source>
</evidence>
<dbReference type="SUPFAM" id="SSF52540">
    <property type="entry name" value="P-loop containing nucleoside triphosphate hydrolases"/>
    <property type="match status" value="1"/>
</dbReference>
<evidence type="ECO:0000256" key="3">
    <source>
        <dbReference type="ARBA" id="ARBA00022806"/>
    </source>
</evidence>
<dbReference type="InterPro" id="IPR001650">
    <property type="entry name" value="Helicase_C-like"/>
</dbReference>
<dbReference type="CDD" id="cd18795">
    <property type="entry name" value="SF2_C_Ski2"/>
    <property type="match status" value="1"/>
</dbReference>
<dbReference type="GO" id="GO:0004386">
    <property type="term" value="F:helicase activity"/>
    <property type="evidence" value="ECO:0007669"/>
    <property type="project" value="UniProtKB-KW"/>
</dbReference>
<dbReference type="InterPro" id="IPR027417">
    <property type="entry name" value="P-loop_NTPase"/>
</dbReference>
<keyword evidence="7" id="KW-1185">Reference proteome</keyword>
<dbReference type="OrthoDB" id="6284001at2759"/>
<feature type="domain" description="Helicase C-terminal" evidence="5">
    <location>
        <begin position="135"/>
        <end position="221"/>
    </location>
</feature>
<dbReference type="EMBL" id="CAAALY010033948">
    <property type="protein sequence ID" value="VEL17728.1"/>
    <property type="molecule type" value="Genomic_DNA"/>
</dbReference>
<dbReference type="InterPro" id="IPR050474">
    <property type="entry name" value="Hel308_SKI2-like"/>
</dbReference>
<name>A0A448WQP1_9PLAT</name>
<dbReference type="PANTHER" id="PTHR47961:SF13">
    <property type="entry name" value="ACTIVATING SIGNAL COINTEGRATOR 1 COMPLEX SUBUNIT 3"/>
    <property type="match status" value="1"/>
</dbReference>
<proteinExistence type="predicted"/>
<evidence type="ECO:0000256" key="1">
    <source>
        <dbReference type="ARBA" id="ARBA00022741"/>
    </source>
</evidence>
<accession>A0A448WQP1</accession>
<comment type="caution">
    <text evidence="6">The sequence shown here is derived from an EMBL/GenBank/DDBJ whole genome shotgun (WGS) entry which is preliminary data.</text>
</comment>
<dbReference type="GO" id="GO:0005524">
    <property type="term" value="F:ATP binding"/>
    <property type="evidence" value="ECO:0007669"/>
    <property type="project" value="UniProtKB-KW"/>
</dbReference>
<reference evidence="6" key="1">
    <citation type="submission" date="2018-11" db="EMBL/GenBank/DDBJ databases">
        <authorList>
            <consortium name="Pathogen Informatics"/>
        </authorList>
    </citation>
    <scope>NUCLEOTIDE SEQUENCE</scope>
</reference>
<keyword evidence="3" id="KW-0347">Helicase</keyword>
<dbReference type="SMART" id="SM00490">
    <property type="entry name" value="HELICc"/>
    <property type="match status" value="1"/>
</dbReference>
<evidence type="ECO:0000259" key="5">
    <source>
        <dbReference type="SMART" id="SM00490"/>
    </source>
</evidence>
<keyword evidence="2" id="KW-0378">Hydrolase</keyword>
<dbReference type="Pfam" id="PF00271">
    <property type="entry name" value="Helicase_C"/>
    <property type="match status" value="1"/>
</dbReference>
<keyword evidence="1" id="KW-0547">Nucleotide-binding</keyword>
<gene>
    <name evidence="6" type="ORF">PXEA_LOCUS11168</name>
</gene>
<dbReference type="AlphaFoldDB" id="A0A448WQP1"/>